<reference evidence="1 2" key="1">
    <citation type="journal article" date="2014" name="BMC Genomics">
        <title>Genome and secretome analysis of the hemibiotrophic fungal pathogen, Moniliophthora roreri, which causes frosty pod rot disease of cacao: mechanisms of the biotrophic and necrotrophic phases.</title>
        <authorList>
            <person name="Meinhardt L.W."/>
            <person name="Costa G.G.L."/>
            <person name="Thomazella D.P.T."/>
            <person name="Teixeira P.J.P.L."/>
            <person name="Carazzolle M.F."/>
            <person name="Schuster S.C."/>
            <person name="Carlson J.E."/>
            <person name="Guiltinan M.J."/>
            <person name="Mieczkowski P."/>
            <person name="Farmer A."/>
            <person name="Ramaraj T."/>
            <person name="Crozier J."/>
            <person name="Davis R.E."/>
            <person name="Shao J."/>
            <person name="Melnick R.L."/>
            <person name="Pereira G.A.G."/>
            <person name="Bailey B.A."/>
        </authorList>
    </citation>
    <scope>NUCLEOTIDE SEQUENCE [LARGE SCALE GENOMIC DNA]</scope>
    <source>
        <strain evidence="1 2">MCA 2997</strain>
    </source>
</reference>
<evidence type="ECO:0000313" key="1">
    <source>
        <dbReference type="EMBL" id="ESK85025.1"/>
    </source>
</evidence>
<evidence type="ECO:0000313" key="2">
    <source>
        <dbReference type="Proteomes" id="UP000017559"/>
    </source>
</evidence>
<proteinExistence type="predicted"/>
<dbReference type="Proteomes" id="UP000017559">
    <property type="component" value="Unassembled WGS sequence"/>
</dbReference>
<protein>
    <submittedName>
        <fullName evidence="1">Uncharacterized protein</fullName>
    </submittedName>
</protein>
<gene>
    <name evidence="1" type="ORF">Moror_15724</name>
</gene>
<keyword evidence="2" id="KW-1185">Reference proteome</keyword>
<dbReference type="OrthoDB" id="2634326at2759"/>
<dbReference type="HOGENOM" id="CLU_2638625_0_0_1"/>
<dbReference type="KEGG" id="mrr:Moror_15724"/>
<organism evidence="1 2">
    <name type="scientific">Moniliophthora roreri (strain MCA 2997)</name>
    <name type="common">Cocoa frosty pod rot fungus</name>
    <name type="synonym">Crinipellis roreri</name>
    <dbReference type="NCBI Taxonomy" id="1381753"/>
    <lineage>
        <taxon>Eukaryota</taxon>
        <taxon>Fungi</taxon>
        <taxon>Dikarya</taxon>
        <taxon>Basidiomycota</taxon>
        <taxon>Agaricomycotina</taxon>
        <taxon>Agaricomycetes</taxon>
        <taxon>Agaricomycetidae</taxon>
        <taxon>Agaricales</taxon>
        <taxon>Marasmiineae</taxon>
        <taxon>Marasmiaceae</taxon>
        <taxon>Moniliophthora</taxon>
    </lineage>
</organism>
<dbReference type="AlphaFoldDB" id="V2WXR9"/>
<comment type="caution">
    <text evidence="1">The sequence shown here is derived from an EMBL/GenBank/DDBJ whole genome shotgun (WGS) entry which is preliminary data.</text>
</comment>
<sequence>MPLSLHHWQRAANDAGEGYYLNNYKPAGYALPDSNIIAGTSNVMTRAVFFMAVLKLQLVLIYQLSSSKFKTLSVNQW</sequence>
<name>V2WXR9_MONRO</name>
<dbReference type="EMBL" id="AWSO01001168">
    <property type="protein sequence ID" value="ESK85025.1"/>
    <property type="molecule type" value="Genomic_DNA"/>
</dbReference>
<accession>V2WXR9</accession>